<protein>
    <submittedName>
        <fullName evidence="1">Uncharacterized protein</fullName>
    </submittedName>
</protein>
<reference evidence="1 2" key="1">
    <citation type="submission" date="2020-06" db="EMBL/GenBank/DDBJ databases">
        <title>REHAB project genomes.</title>
        <authorList>
            <person name="Shaw L.P."/>
        </authorList>
    </citation>
    <scope>NUCLEOTIDE SEQUENCE [LARGE SCALE GENOMIC DNA]</scope>
    <source>
        <strain evidence="1 2">RHB28-C13</strain>
    </source>
</reference>
<gene>
    <name evidence="1" type="ORF">HVY52_01755</name>
</gene>
<accession>A0A791AHQ0</accession>
<sequence length="85" mass="9453">MRLLHHATLAGLFVIPFFANAISGLTFSHKDQELACNNTGTCRAAGYGDNYRFGKPLHYAFERVAVIPVWLNNKYYIGTVASHHG</sequence>
<dbReference type="EMBL" id="CP055675">
    <property type="protein sequence ID" value="QLM98270.1"/>
    <property type="molecule type" value="Genomic_DNA"/>
</dbReference>
<organism evidence="1 2">
    <name type="scientific">Escherichia fergusonii</name>
    <dbReference type="NCBI Taxonomy" id="564"/>
    <lineage>
        <taxon>Bacteria</taxon>
        <taxon>Pseudomonadati</taxon>
        <taxon>Pseudomonadota</taxon>
        <taxon>Gammaproteobacteria</taxon>
        <taxon>Enterobacterales</taxon>
        <taxon>Enterobacteriaceae</taxon>
        <taxon>Escherichia</taxon>
    </lineage>
</organism>
<evidence type="ECO:0000313" key="1">
    <source>
        <dbReference type="EMBL" id="QLM98270.1"/>
    </source>
</evidence>
<dbReference type="RefSeq" id="WP_001237783.1">
    <property type="nucleotide sequence ID" value="NZ_AP028822.1"/>
</dbReference>
<proteinExistence type="predicted"/>
<name>A0A791AHQ0_ESCFE</name>
<dbReference type="Proteomes" id="UP000510927">
    <property type="component" value="Chromosome"/>
</dbReference>
<dbReference type="AlphaFoldDB" id="A0A791AHQ0"/>
<evidence type="ECO:0000313" key="2">
    <source>
        <dbReference type="Proteomes" id="UP000510927"/>
    </source>
</evidence>